<proteinExistence type="predicted"/>
<gene>
    <name evidence="1" type="ORF">HJG60_012057</name>
</gene>
<evidence type="ECO:0000313" key="1">
    <source>
        <dbReference type="EMBL" id="KAF6095083.1"/>
    </source>
</evidence>
<organism evidence="1 2">
    <name type="scientific">Phyllostomus discolor</name>
    <name type="common">pale spear-nosed bat</name>
    <dbReference type="NCBI Taxonomy" id="89673"/>
    <lineage>
        <taxon>Eukaryota</taxon>
        <taxon>Metazoa</taxon>
        <taxon>Chordata</taxon>
        <taxon>Craniata</taxon>
        <taxon>Vertebrata</taxon>
        <taxon>Euteleostomi</taxon>
        <taxon>Mammalia</taxon>
        <taxon>Eutheria</taxon>
        <taxon>Laurasiatheria</taxon>
        <taxon>Chiroptera</taxon>
        <taxon>Yangochiroptera</taxon>
        <taxon>Phyllostomidae</taxon>
        <taxon>Phyllostominae</taxon>
        <taxon>Phyllostomus</taxon>
    </lineage>
</organism>
<dbReference type="Proteomes" id="UP000664940">
    <property type="component" value="Unassembled WGS sequence"/>
</dbReference>
<dbReference type="EMBL" id="JABVXQ010000008">
    <property type="protein sequence ID" value="KAF6095083.1"/>
    <property type="molecule type" value="Genomic_DNA"/>
</dbReference>
<protein>
    <submittedName>
        <fullName evidence="1">Uncharacterized protein</fullName>
    </submittedName>
</protein>
<evidence type="ECO:0000313" key="2">
    <source>
        <dbReference type="Proteomes" id="UP000664940"/>
    </source>
</evidence>
<accession>A0A833ZLV3</accession>
<name>A0A833ZLV3_9CHIR</name>
<sequence length="141" mass="15545">MPGLSFAVCTGRRSEGPLRSSKVPHAKGSSVGLSGQGHWELWEGLCLHKNLVSDDVRFWGPGSERVLAQKMSWLHRDLPLLDPGLYVPWGLSGPCLASQKDHFMPRRLLWIPGTQPLPWSYAQRATGEGRRCTGCWVPGSG</sequence>
<comment type="caution">
    <text evidence="1">The sequence shown here is derived from an EMBL/GenBank/DDBJ whole genome shotgun (WGS) entry which is preliminary data.</text>
</comment>
<dbReference type="AlphaFoldDB" id="A0A833ZLV3"/>
<reference evidence="1 2" key="1">
    <citation type="journal article" date="2020" name="Nature">
        <title>Six reference-quality genomes reveal evolution of bat adaptations.</title>
        <authorList>
            <person name="Jebb D."/>
            <person name="Huang Z."/>
            <person name="Pippel M."/>
            <person name="Hughes G.M."/>
            <person name="Lavrichenko K."/>
            <person name="Devanna P."/>
            <person name="Winkler S."/>
            <person name="Jermiin L.S."/>
            <person name="Skirmuntt E.C."/>
            <person name="Katzourakis A."/>
            <person name="Burkitt-Gray L."/>
            <person name="Ray D.A."/>
            <person name="Sullivan K.A.M."/>
            <person name="Roscito J.G."/>
            <person name="Kirilenko B.M."/>
            <person name="Davalos L.M."/>
            <person name="Corthals A.P."/>
            <person name="Power M.L."/>
            <person name="Jones G."/>
            <person name="Ransome R.D."/>
            <person name="Dechmann D.K.N."/>
            <person name="Locatelli A.G."/>
            <person name="Puechmaille S.J."/>
            <person name="Fedrigo O."/>
            <person name="Jarvis E.D."/>
            <person name="Hiller M."/>
            <person name="Vernes S.C."/>
            <person name="Myers E.W."/>
            <person name="Teeling E.C."/>
        </authorList>
    </citation>
    <scope>NUCLEOTIDE SEQUENCE [LARGE SCALE GENOMIC DNA]</scope>
    <source>
        <strain evidence="1">Bat1K_MPI-CBG_1</strain>
    </source>
</reference>